<evidence type="ECO:0000313" key="2">
    <source>
        <dbReference type="Proteomes" id="UP000611554"/>
    </source>
</evidence>
<reference evidence="2" key="1">
    <citation type="journal article" date="2019" name="Int. J. Syst. Evol. Microbiol.">
        <title>The Global Catalogue of Microorganisms (GCM) 10K type strain sequencing project: providing services to taxonomists for standard genome sequencing and annotation.</title>
        <authorList>
            <consortium name="The Broad Institute Genomics Platform"/>
            <consortium name="The Broad Institute Genome Sequencing Center for Infectious Disease"/>
            <person name="Wu L."/>
            <person name="Ma J."/>
        </authorList>
    </citation>
    <scope>NUCLEOTIDE SEQUENCE [LARGE SCALE GENOMIC DNA]</scope>
    <source>
        <strain evidence="2">JCM 3115</strain>
    </source>
</reference>
<organism evidence="1 2">
    <name type="scientific">Streptosporangium pseudovulgare</name>
    <dbReference type="NCBI Taxonomy" id="35765"/>
    <lineage>
        <taxon>Bacteria</taxon>
        <taxon>Bacillati</taxon>
        <taxon>Actinomycetota</taxon>
        <taxon>Actinomycetes</taxon>
        <taxon>Streptosporangiales</taxon>
        <taxon>Streptosporangiaceae</taxon>
        <taxon>Streptosporangium</taxon>
    </lineage>
</organism>
<sequence>MEAAEAATGLSTREAVLLTWRTEPVSVSASAAVEPIVTAPAEAVTVRAKPLAQTRKRRDERGLRRVVDRISPWDFR</sequence>
<evidence type="ECO:0000313" key="1">
    <source>
        <dbReference type="EMBL" id="GGP77981.1"/>
    </source>
</evidence>
<comment type="caution">
    <text evidence="1">The sequence shown here is derived from an EMBL/GenBank/DDBJ whole genome shotgun (WGS) entry which is preliminary data.</text>
</comment>
<accession>A0ABQ2QEV3</accession>
<dbReference type="Proteomes" id="UP000611554">
    <property type="component" value="Unassembled WGS sequence"/>
</dbReference>
<proteinExistence type="predicted"/>
<dbReference type="EMBL" id="BMQJ01000001">
    <property type="protein sequence ID" value="GGP77981.1"/>
    <property type="molecule type" value="Genomic_DNA"/>
</dbReference>
<name>A0ABQ2QEV3_9ACTN</name>
<protein>
    <submittedName>
        <fullName evidence="1">Uncharacterized protein</fullName>
    </submittedName>
</protein>
<keyword evidence="2" id="KW-1185">Reference proteome</keyword>
<gene>
    <name evidence="1" type="ORF">GCM10010140_02660</name>
</gene>